<accession>A0A5E4DI08</accession>
<sequence>RLATVKSGMSDVHAATGSPAELCVVLNDEKVEGVWLKDGKEITDLPGVQIVKQGAVHKLIFPNMGPEHEGKYTFRAKGAESEASVFIADPPAIDPSILEALAAHPVTVKVGHTAHIKVPFRAKPLPKVTWYKDGMEVTEEERVSMERGEDQALLTISNCVREDSGLVLLKLKNDYGTATATLHLSVL</sequence>
<dbReference type="GO" id="GO:0031430">
    <property type="term" value="C:M band"/>
    <property type="evidence" value="ECO:0007669"/>
    <property type="project" value="TreeGrafter"/>
</dbReference>
<dbReference type="InterPro" id="IPR007110">
    <property type="entry name" value="Ig-like_dom"/>
</dbReference>
<feature type="non-terminal residue" evidence="3">
    <location>
        <position position="187"/>
    </location>
</feature>
<dbReference type="FunFam" id="2.60.40.10:FF:001498">
    <property type="entry name" value="immunoglobulin superfamily member 22"/>
    <property type="match status" value="1"/>
</dbReference>
<gene>
    <name evidence="3" type="ORF">MONAX_5E005033</name>
</gene>
<evidence type="ECO:0000313" key="4">
    <source>
        <dbReference type="Proteomes" id="UP000335636"/>
    </source>
</evidence>
<dbReference type="CDD" id="cd00096">
    <property type="entry name" value="Ig"/>
    <property type="match status" value="1"/>
</dbReference>
<reference evidence="3" key="1">
    <citation type="submission" date="2019-04" db="EMBL/GenBank/DDBJ databases">
        <authorList>
            <person name="Alioto T."/>
            <person name="Alioto T."/>
        </authorList>
    </citation>
    <scope>NUCLEOTIDE SEQUENCE [LARGE SCALE GENOMIC DNA]</scope>
</reference>
<dbReference type="EMBL" id="CABDUW010007963">
    <property type="protein sequence ID" value="VTJ91369.1"/>
    <property type="molecule type" value="Genomic_DNA"/>
</dbReference>
<keyword evidence="4" id="KW-1185">Reference proteome</keyword>
<evidence type="ECO:0000256" key="1">
    <source>
        <dbReference type="ARBA" id="ARBA00022737"/>
    </source>
</evidence>
<comment type="caution">
    <text evidence="3">The sequence shown here is derived from an EMBL/GenBank/DDBJ whole genome shotgun (WGS) entry which is preliminary data.</text>
</comment>
<protein>
    <recommendedName>
        <fullName evidence="2">Ig-like domain-containing protein</fullName>
    </recommendedName>
</protein>
<dbReference type="FunFam" id="2.60.40.10:FF:001578">
    <property type="entry name" value="immunoglobulin superfamily member 22"/>
    <property type="match status" value="1"/>
</dbReference>
<dbReference type="PROSITE" id="PS50835">
    <property type="entry name" value="IG_LIKE"/>
    <property type="match status" value="1"/>
</dbReference>
<evidence type="ECO:0000259" key="2">
    <source>
        <dbReference type="PROSITE" id="PS50835"/>
    </source>
</evidence>
<keyword evidence="1" id="KW-0677">Repeat</keyword>
<dbReference type="Pfam" id="PF07679">
    <property type="entry name" value="I-set"/>
    <property type="match status" value="2"/>
</dbReference>
<evidence type="ECO:0000313" key="3">
    <source>
        <dbReference type="EMBL" id="VTJ91369.1"/>
    </source>
</evidence>
<dbReference type="SMART" id="SM00409">
    <property type="entry name" value="IG"/>
    <property type="match status" value="2"/>
</dbReference>
<dbReference type="InterPro" id="IPR013783">
    <property type="entry name" value="Ig-like_fold"/>
</dbReference>
<dbReference type="InterPro" id="IPR050964">
    <property type="entry name" value="Striated_Muscle_Regulatory"/>
</dbReference>
<dbReference type="Gene3D" id="2.60.40.10">
    <property type="entry name" value="Immunoglobulins"/>
    <property type="match status" value="2"/>
</dbReference>
<dbReference type="InterPro" id="IPR036179">
    <property type="entry name" value="Ig-like_dom_sf"/>
</dbReference>
<organism evidence="3 4">
    <name type="scientific">Marmota monax</name>
    <name type="common">Woodchuck</name>
    <dbReference type="NCBI Taxonomy" id="9995"/>
    <lineage>
        <taxon>Eukaryota</taxon>
        <taxon>Metazoa</taxon>
        <taxon>Chordata</taxon>
        <taxon>Craniata</taxon>
        <taxon>Vertebrata</taxon>
        <taxon>Euteleostomi</taxon>
        <taxon>Mammalia</taxon>
        <taxon>Eutheria</taxon>
        <taxon>Euarchontoglires</taxon>
        <taxon>Glires</taxon>
        <taxon>Rodentia</taxon>
        <taxon>Sciuromorpha</taxon>
        <taxon>Sciuridae</taxon>
        <taxon>Xerinae</taxon>
        <taxon>Marmotini</taxon>
        <taxon>Marmota</taxon>
    </lineage>
</organism>
<dbReference type="PANTHER" id="PTHR13817">
    <property type="entry name" value="TITIN"/>
    <property type="match status" value="1"/>
</dbReference>
<proteinExistence type="predicted"/>
<name>A0A5E4DI08_MARMO</name>
<feature type="domain" description="Ig-like" evidence="2">
    <location>
        <begin position="95"/>
        <end position="185"/>
    </location>
</feature>
<dbReference type="SUPFAM" id="SSF48726">
    <property type="entry name" value="Immunoglobulin"/>
    <property type="match status" value="2"/>
</dbReference>
<dbReference type="InterPro" id="IPR013098">
    <property type="entry name" value="Ig_I-set"/>
</dbReference>
<feature type="non-terminal residue" evidence="3">
    <location>
        <position position="1"/>
    </location>
</feature>
<dbReference type="AlphaFoldDB" id="A0A5E4DI08"/>
<dbReference type="GO" id="GO:0045214">
    <property type="term" value="P:sarcomere organization"/>
    <property type="evidence" value="ECO:0007669"/>
    <property type="project" value="TreeGrafter"/>
</dbReference>
<dbReference type="Proteomes" id="UP000335636">
    <property type="component" value="Unassembled WGS sequence"/>
</dbReference>
<dbReference type="PANTHER" id="PTHR13817:SF153">
    <property type="entry name" value="IMMUNOGLOBULIN SUPERFAMILY MEMBER 22"/>
    <property type="match status" value="1"/>
</dbReference>
<dbReference type="InterPro" id="IPR003599">
    <property type="entry name" value="Ig_sub"/>
</dbReference>